<evidence type="ECO:0000256" key="7">
    <source>
        <dbReference type="ARBA" id="ARBA00023098"/>
    </source>
</evidence>
<dbReference type="GO" id="GO:0034625">
    <property type="term" value="P:fatty acid elongation, monounsaturated fatty acid"/>
    <property type="evidence" value="ECO:0007669"/>
    <property type="project" value="TreeGrafter"/>
</dbReference>
<dbReference type="STRING" id="7398.A0A1A9Z493"/>
<evidence type="ECO:0000256" key="9">
    <source>
        <dbReference type="ARBA" id="ARBA00023160"/>
    </source>
</evidence>
<dbReference type="GO" id="GO:0034626">
    <property type="term" value="P:fatty acid elongation, polyunsaturated fatty acid"/>
    <property type="evidence" value="ECO:0007669"/>
    <property type="project" value="TreeGrafter"/>
</dbReference>
<dbReference type="Pfam" id="PF01151">
    <property type="entry name" value="ELO"/>
    <property type="match status" value="2"/>
</dbReference>
<evidence type="ECO:0000256" key="6">
    <source>
        <dbReference type="ARBA" id="ARBA00022989"/>
    </source>
</evidence>
<comment type="subcellular location">
    <subcellularLocation>
        <location evidence="1">Membrane</location>
        <topology evidence="1">Multi-pass membrane protein</topology>
    </subcellularLocation>
</comment>
<dbReference type="VEuPathDB" id="VectorBase:GPAI003354"/>
<reference evidence="12" key="2">
    <citation type="submission" date="2020-05" db="UniProtKB">
        <authorList>
            <consortium name="EnsemblMetazoa"/>
        </authorList>
    </citation>
    <scope>IDENTIFICATION</scope>
    <source>
        <strain evidence="12">IAEA</strain>
    </source>
</reference>
<comment type="catalytic activity">
    <reaction evidence="10">
        <text>a very-long-chain acyl-CoA + malonyl-CoA + H(+) = a very-long-chain 3-oxoacyl-CoA + CO2 + CoA</text>
        <dbReference type="Rhea" id="RHEA:32727"/>
        <dbReference type="ChEBI" id="CHEBI:15378"/>
        <dbReference type="ChEBI" id="CHEBI:16526"/>
        <dbReference type="ChEBI" id="CHEBI:57287"/>
        <dbReference type="ChEBI" id="CHEBI:57384"/>
        <dbReference type="ChEBI" id="CHEBI:90725"/>
        <dbReference type="ChEBI" id="CHEBI:90736"/>
        <dbReference type="EC" id="2.3.1.199"/>
    </reaction>
</comment>
<dbReference type="EC" id="2.3.1.199" evidence="10"/>
<keyword evidence="4 10" id="KW-0812">Transmembrane</keyword>
<evidence type="ECO:0000256" key="3">
    <source>
        <dbReference type="ARBA" id="ARBA00022679"/>
    </source>
</evidence>
<dbReference type="GO" id="GO:0005789">
    <property type="term" value="C:endoplasmic reticulum membrane"/>
    <property type="evidence" value="ECO:0007669"/>
    <property type="project" value="TreeGrafter"/>
</dbReference>
<keyword evidence="5 10" id="KW-0276">Fatty acid metabolism</keyword>
<evidence type="ECO:0000256" key="1">
    <source>
        <dbReference type="ARBA" id="ARBA00004141"/>
    </source>
</evidence>
<dbReference type="EnsemblMetazoa" id="GPAI003354-RA">
    <property type="protein sequence ID" value="GPAI003354-PA"/>
    <property type="gene ID" value="GPAI003354"/>
</dbReference>
<proteinExistence type="inferred from homology"/>
<dbReference type="GO" id="GO:0030148">
    <property type="term" value="P:sphingolipid biosynthetic process"/>
    <property type="evidence" value="ECO:0007669"/>
    <property type="project" value="TreeGrafter"/>
</dbReference>
<keyword evidence="13" id="KW-1185">Reference proteome</keyword>
<feature type="region of interest" description="Disordered" evidence="11">
    <location>
        <begin position="207"/>
        <end position="233"/>
    </location>
</feature>
<keyword evidence="7 10" id="KW-0443">Lipid metabolism</keyword>
<sequence>MNCKILRQMWGNHVSGAPGGIGRLMSSLFISGLLESWKAFLARKMSIENTTETGIWDFLFTELADKRTNDWFLIKSPLPLCAIMLCYLYFVLSWGPRIMRDRKPFRLEKILIVYNALQVAISVWLVYEYCVIWRHCNWRCQPVDYSTSFKFYRIQFGIVFLHQTQLLYNDCDFPRWSAAFTLPNAVFFYFLFNNFYQQSYSDRKNKNNELKKEQHSANTMDINKNNNEKCQQDSEDTAVLLYSKKVS</sequence>
<evidence type="ECO:0000313" key="12">
    <source>
        <dbReference type="EnsemblMetazoa" id="GPAI003354-PA"/>
    </source>
</evidence>
<feature type="transmembrane region" description="Helical" evidence="10">
    <location>
        <begin position="107"/>
        <end position="127"/>
    </location>
</feature>
<dbReference type="InterPro" id="IPR002076">
    <property type="entry name" value="ELO_fam"/>
</dbReference>
<evidence type="ECO:0000256" key="10">
    <source>
        <dbReference type="RuleBase" id="RU361115"/>
    </source>
</evidence>
<dbReference type="GO" id="GO:0042761">
    <property type="term" value="P:very long-chain fatty acid biosynthetic process"/>
    <property type="evidence" value="ECO:0007669"/>
    <property type="project" value="TreeGrafter"/>
</dbReference>
<feature type="transmembrane region" description="Helical" evidence="10">
    <location>
        <begin position="176"/>
        <end position="196"/>
    </location>
</feature>
<evidence type="ECO:0000256" key="8">
    <source>
        <dbReference type="ARBA" id="ARBA00023136"/>
    </source>
</evidence>
<dbReference type="Proteomes" id="UP000092445">
    <property type="component" value="Unassembled WGS sequence"/>
</dbReference>
<evidence type="ECO:0000256" key="4">
    <source>
        <dbReference type="ARBA" id="ARBA00022692"/>
    </source>
</evidence>
<evidence type="ECO:0000256" key="5">
    <source>
        <dbReference type="ARBA" id="ARBA00022832"/>
    </source>
</evidence>
<dbReference type="GO" id="GO:0019367">
    <property type="term" value="P:fatty acid elongation, saturated fatty acid"/>
    <property type="evidence" value="ECO:0007669"/>
    <property type="project" value="TreeGrafter"/>
</dbReference>
<name>A0A1A9Z493_GLOPL</name>
<keyword evidence="3 10" id="KW-0808">Transferase</keyword>
<feature type="compositionally biased region" description="Polar residues" evidence="11">
    <location>
        <begin position="216"/>
        <end position="225"/>
    </location>
</feature>
<comment type="caution">
    <text evidence="10">Lacks conserved residue(s) required for the propagation of feature annotation.</text>
</comment>
<evidence type="ECO:0000256" key="11">
    <source>
        <dbReference type="SAM" id="MobiDB-lite"/>
    </source>
</evidence>
<dbReference type="AlphaFoldDB" id="A0A1A9Z493"/>
<evidence type="ECO:0000313" key="13">
    <source>
        <dbReference type="Proteomes" id="UP000092445"/>
    </source>
</evidence>
<organism evidence="12 13">
    <name type="scientific">Glossina pallidipes</name>
    <name type="common">Tsetse fly</name>
    <dbReference type="NCBI Taxonomy" id="7398"/>
    <lineage>
        <taxon>Eukaryota</taxon>
        <taxon>Metazoa</taxon>
        <taxon>Ecdysozoa</taxon>
        <taxon>Arthropoda</taxon>
        <taxon>Hexapoda</taxon>
        <taxon>Insecta</taxon>
        <taxon>Pterygota</taxon>
        <taxon>Neoptera</taxon>
        <taxon>Endopterygota</taxon>
        <taxon>Diptera</taxon>
        <taxon>Brachycera</taxon>
        <taxon>Muscomorpha</taxon>
        <taxon>Hippoboscoidea</taxon>
        <taxon>Glossinidae</taxon>
        <taxon>Glossina</taxon>
    </lineage>
</organism>
<keyword evidence="6 10" id="KW-1133">Transmembrane helix</keyword>
<dbReference type="GO" id="GO:0009922">
    <property type="term" value="F:fatty acid elongase activity"/>
    <property type="evidence" value="ECO:0007669"/>
    <property type="project" value="UniProtKB-EC"/>
</dbReference>
<comment type="similarity">
    <text evidence="10">Belongs to the ELO family.</text>
</comment>
<keyword evidence="9 10" id="KW-0275">Fatty acid biosynthesis</keyword>
<feature type="transmembrane region" description="Helical" evidence="10">
    <location>
        <begin position="77"/>
        <end position="95"/>
    </location>
</feature>
<protein>
    <recommendedName>
        <fullName evidence="10">Elongation of very long chain fatty acids protein</fullName>
        <ecNumber evidence="10">2.3.1.199</ecNumber>
    </recommendedName>
    <alternativeName>
        <fullName evidence="10">Very-long-chain 3-oxoacyl-CoA synthase</fullName>
    </alternativeName>
</protein>
<accession>A0A1A9Z493</accession>
<keyword evidence="8 10" id="KW-0472">Membrane</keyword>
<keyword evidence="2 10" id="KW-0444">Lipid biosynthesis</keyword>
<dbReference type="PANTHER" id="PTHR11157:SF153">
    <property type="entry name" value="ELONGATION OF VERY LONG CHAIN FATTY ACIDS PROTEIN"/>
    <property type="match status" value="1"/>
</dbReference>
<reference evidence="13" key="1">
    <citation type="submission" date="2014-03" db="EMBL/GenBank/DDBJ databases">
        <authorList>
            <person name="Aksoy S."/>
            <person name="Warren W."/>
            <person name="Wilson R.K."/>
        </authorList>
    </citation>
    <scope>NUCLEOTIDE SEQUENCE [LARGE SCALE GENOMIC DNA]</scope>
    <source>
        <strain evidence="13">IAEA</strain>
    </source>
</reference>
<evidence type="ECO:0000256" key="2">
    <source>
        <dbReference type="ARBA" id="ARBA00022516"/>
    </source>
</evidence>
<dbReference type="PANTHER" id="PTHR11157">
    <property type="entry name" value="FATTY ACID ACYL TRANSFERASE-RELATED"/>
    <property type="match status" value="1"/>
</dbReference>